<evidence type="ECO:0000313" key="3">
    <source>
        <dbReference type="Proteomes" id="UP000801428"/>
    </source>
</evidence>
<protein>
    <submittedName>
        <fullName evidence="2">Uncharacterized protein</fullName>
    </submittedName>
</protein>
<name>A0A9P4TBB6_CURKU</name>
<reference evidence="2" key="1">
    <citation type="submission" date="2019-04" db="EMBL/GenBank/DDBJ databases">
        <title>Sequencing of skin fungus with MAO and IRED activity.</title>
        <authorList>
            <person name="Marsaioli A.J."/>
            <person name="Bonatto J.M.C."/>
            <person name="Reis Junior O."/>
        </authorList>
    </citation>
    <scope>NUCLEOTIDE SEQUENCE</scope>
    <source>
        <strain evidence="2">30M1</strain>
    </source>
</reference>
<evidence type="ECO:0000256" key="1">
    <source>
        <dbReference type="SAM" id="MobiDB-lite"/>
    </source>
</evidence>
<feature type="region of interest" description="Disordered" evidence="1">
    <location>
        <begin position="57"/>
        <end position="256"/>
    </location>
</feature>
<evidence type="ECO:0000313" key="2">
    <source>
        <dbReference type="EMBL" id="KAF2999806.1"/>
    </source>
</evidence>
<dbReference type="AlphaFoldDB" id="A0A9P4TBB6"/>
<feature type="compositionally biased region" description="Basic and acidic residues" evidence="1">
    <location>
        <begin position="586"/>
        <end position="595"/>
    </location>
</feature>
<dbReference type="EMBL" id="SWKU01000016">
    <property type="protein sequence ID" value="KAF2999806.1"/>
    <property type="molecule type" value="Genomic_DNA"/>
</dbReference>
<feature type="compositionally biased region" description="Acidic residues" evidence="1">
    <location>
        <begin position="124"/>
        <end position="153"/>
    </location>
</feature>
<proteinExistence type="predicted"/>
<feature type="compositionally biased region" description="Basic and acidic residues" evidence="1">
    <location>
        <begin position="155"/>
        <end position="170"/>
    </location>
</feature>
<sequence length="652" mass="72876">MAATKKLSTTRATKRKPPTKRKAAAAASEDRPAKRTRNSIVDRDLLDKVVRQAVKDYLANGDNQAAQIKVDNVSDDDKDAGDDEDVYEELDVNDPDDEDEVDEDDEMDKGEEDDGEYQINDEKDGIEDESDEEGEDDDDDDEEEEINDDDVDSPLDGHVRKIGDKQDGKNKYSTSSAINAATRTTPGSEKTTVNKQNDQDKASAVGTIRAATQTARKFKKNQKSRIGSRDSGGHQIPANGSKSQSPTEPNISDRPTVRRVLAQRDVAGKTFFLVDSFPSWAVSSSIPRCRIADWNGVADHTFQRGPDKVLKVRNPTSDDEDMLMRQLIENVMRKFGEYIYPHPSPDKEDQVTGRLVRQLFKEDEWTFSNTTANNEHIPHMQRARAELGKTAAQTMQAAFVEALRHKYSKSQDRLTLYYGDVHVQYKGNVPTKTTKYTKGFNGHTVSSLIAPFFAGMLWELNPKNTGGEHFEPLQKPVPQYLASLKSQVGYLLSHCHYLLAFPWPLAFISLFYWNDEVKKQIDSNSPFIFELLDEANETGDLLDRIAYTIIDDCEEERCMDEVWQTFFTAQTYIQKQADAARSASEIAKDDAEKGAKSSAQSAAKGNARRRGGGKDSNKGSNNGRIAPAATKAKGKDDDKPKRKNVAARPARK</sequence>
<feature type="compositionally biased region" description="Polar residues" evidence="1">
    <location>
        <begin position="171"/>
        <end position="196"/>
    </location>
</feature>
<feature type="region of interest" description="Disordered" evidence="1">
    <location>
        <begin position="584"/>
        <end position="652"/>
    </location>
</feature>
<gene>
    <name evidence="2" type="ORF">E8E13_006471</name>
</gene>
<feature type="compositionally biased region" description="Basic residues" evidence="1">
    <location>
        <begin position="641"/>
        <end position="652"/>
    </location>
</feature>
<feature type="compositionally biased region" description="Acidic residues" evidence="1">
    <location>
        <begin position="73"/>
        <end position="116"/>
    </location>
</feature>
<feature type="compositionally biased region" description="Low complexity" evidence="1">
    <location>
        <begin position="618"/>
        <end position="631"/>
    </location>
</feature>
<organism evidence="2 3">
    <name type="scientific">Curvularia kusanoi</name>
    <name type="common">Cochliobolus kusanoi</name>
    <dbReference type="NCBI Taxonomy" id="90978"/>
    <lineage>
        <taxon>Eukaryota</taxon>
        <taxon>Fungi</taxon>
        <taxon>Dikarya</taxon>
        <taxon>Ascomycota</taxon>
        <taxon>Pezizomycotina</taxon>
        <taxon>Dothideomycetes</taxon>
        <taxon>Pleosporomycetidae</taxon>
        <taxon>Pleosporales</taxon>
        <taxon>Pleosporineae</taxon>
        <taxon>Pleosporaceae</taxon>
        <taxon>Curvularia</taxon>
    </lineage>
</organism>
<feature type="region of interest" description="Disordered" evidence="1">
    <location>
        <begin position="1"/>
        <end position="43"/>
    </location>
</feature>
<feature type="compositionally biased region" description="Polar residues" evidence="1">
    <location>
        <begin position="238"/>
        <end position="250"/>
    </location>
</feature>
<accession>A0A9P4TBB6</accession>
<dbReference type="Proteomes" id="UP000801428">
    <property type="component" value="Unassembled WGS sequence"/>
</dbReference>
<dbReference type="OrthoDB" id="3798148at2759"/>
<feature type="compositionally biased region" description="Low complexity" evidence="1">
    <location>
        <begin position="596"/>
        <end position="605"/>
    </location>
</feature>
<feature type="compositionally biased region" description="Basic residues" evidence="1">
    <location>
        <begin position="12"/>
        <end position="23"/>
    </location>
</feature>
<comment type="caution">
    <text evidence="2">The sequence shown here is derived from an EMBL/GenBank/DDBJ whole genome shotgun (WGS) entry which is preliminary data.</text>
</comment>
<keyword evidence="3" id="KW-1185">Reference proteome</keyword>